<organism evidence="2 3">
    <name type="scientific">Dreissena polymorpha</name>
    <name type="common">Zebra mussel</name>
    <name type="synonym">Mytilus polymorpha</name>
    <dbReference type="NCBI Taxonomy" id="45954"/>
    <lineage>
        <taxon>Eukaryota</taxon>
        <taxon>Metazoa</taxon>
        <taxon>Spiralia</taxon>
        <taxon>Lophotrochozoa</taxon>
        <taxon>Mollusca</taxon>
        <taxon>Bivalvia</taxon>
        <taxon>Autobranchia</taxon>
        <taxon>Heteroconchia</taxon>
        <taxon>Euheterodonta</taxon>
        <taxon>Imparidentia</taxon>
        <taxon>Neoheterodontei</taxon>
        <taxon>Myida</taxon>
        <taxon>Dreissenoidea</taxon>
        <taxon>Dreissenidae</taxon>
        <taxon>Dreissena</taxon>
    </lineage>
</organism>
<protein>
    <submittedName>
        <fullName evidence="2">Uncharacterized protein</fullName>
    </submittedName>
</protein>
<dbReference type="AlphaFoldDB" id="A0A9D4CPU0"/>
<evidence type="ECO:0000313" key="3">
    <source>
        <dbReference type="Proteomes" id="UP000828390"/>
    </source>
</evidence>
<name>A0A9D4CPU0_DREPO</name>
<accession>A0A9D4CPU0</accession>
<keyword evidence="3" id="KW-1185">Reference proteome</keyword>
<comment type="caution">
    <text evidence="2">The sequence shown here is derived from an EMBL/GenBank/DDBJ whole genome shotgun (WGS) entry which is preliminary data.</text>
</comment>
<dbReference type="EMBL" id="JAIWYP010000012">
    <property type="protein sequence ID" value="KAH3729378.1"/>
    <property type="molecule type" value="Genomic_DNA"/>
</dbReference>
<evidence type="ECO:0000313" key="2">
    <source>
        <dbReference type="EMBL" id="KAH3729378.1"/>
    </source>
</evidence>
<reference evidence="2" key="1">
    <citation type="journal article" date="2019" name="bioRxiv">
        <title>The Genome of the Zebra Mussel, Dreissena polymorpha: A Resource for Invasive Species Research.</title>
        <authorList>
            <person name="McCartney M.A."/>
            <person name="Auch B."/>
            <person name="Kono T."/>
            <person name="Mallez S."/>
            <person name="Zhang Y."/>
            <person name="Obille A."/>
            <person name="Becker A."/>
            <person name="Abrahante J.E."/>
            <person name="Garbe J."/>
            <person name="Badalamenti J.P."/>
            <person name="Herman A."/>
            <person name="Mangelson H."/>
            <person name="Liachko I."/>
            <person name="Sullivan S."/>
            <person name="Sone E.D."/>
            <person name="Koren S."/>
            <person name="Silverstein K.A.T."/>
            <person name="Beckman K.B."/>
            <person name="Gohl D.M."/>
        </authorList>
    </citation>
    <scope>NUCLEOTIDE SEQUENCE</scope>
    <source>
        <strain evidence="2">Duluth1</strain>
        <tissue evidence="2">Whole animal</tissue>
    </source>
</reference>
<reference evidence="2" key="2">
    <citation type="submission" date="2020-11" db="EMBL/GenBank/DDBJ databases">
        <authorList>
            <person name="McCartney M.A."/>
            <person name="Auch B."/>
            <person name="Kono T."/>
            <person name="Mallez S."/>
            <person name="Becker A."/>
            <person name="Gohl D.M."/>
            <person name="Silverstein K.A.T."/>
            <person name="Koren S."/>
            <person name="Bechman K.B."/>
            <person name="Herman A."/>
            <person name="Abrahante J.E."/>
            <person name="Garbe J."/>
        </authorList>
    </citation>
    <scope>NUCLEOTIDE SEQUENCE</scope>
    <source>
        <strain evidence="2">Duluth1</strain>
        <tissue evidence="2">Whole animal</tissue>
    </source>
</reference>
<proteinExistence type="predicted"/>
<feature type="region of interest" description="Disordered" evidence="1">
    <location>
        <begin position="59"/>
        <end position="95"/>
    </location>
</feature>
<dbReference type="Proteomes" id="UP000828390">
    <property type="component" value="Unassembled WGS sequence"/>
</dbReference>
<sequence length="149" mass="16493">MRFPCIGKGDSLYERVEQFFGRHRWKRKHFNIYKEKTNDFFFSRVVLVSRAVADRLGPVSRAGTSGACTSRAIPGPSQQGRPARGTTLLKQEARPPKRLAVVPVAYIPGQQEETTGLPSAMRTGLELVGPKTGLPCLSYGEPRPVLPNK</sequence>
<evidence type="ECO:0000256" key="1">
    <source>
        <dbReference type="SAM" id="MobiDB-lite"/>
    </source>
</evidence>
<gene>
    <name evidence="2" type="ORF">DPMN_055346</name>
</gene>